<keyword evidence="5" id="KW-0862">Zinc</keyword>
<dbReference type="InterPro" id="IPR047177">
    <property type="entry name" value="Pept_M20A"/>
</dbReference>
<dbReference type="SUPFAM" id="SSF55031">
    <property type="entry name" value="Bacterial exopeptidase dimerisation domain"/>
    <property type="match status" value="1"/>
</dbReference>
<dbReference type="Proteomes" id="UP000565723">
    <property type="component" value="Unassembled WGS sequence"/>
</dbReference>
<evidence type="ECO:0000313" key="7">
    <source>
        <dbReference type="EMBL" id="NVK95520.1"/>
    </source>
</evidence>
<dbReference type="PANTHER" id="PTHR45962:SF1">
    <property type="entry name" value="N-FATTY-ACYL-AMINO ACID SYNTHASE_HYDROLASE PM20D1"/>
    <property type="match status" value="1"/>
</dbReference>
<dbReference type="Gene3D" id="3.30.70.360">
    <property type="match status" value="1"/>
</dbReference>
<dbReference type="InterPro" id="IPR036264">
    <property type="entry name" value="Bact_exopeptidase_dim_dom"/>
</dbReference>
<evidence type="ECO:0000256" key="4">
    <source>
        <dbReference type="ARBA" id="ARBA00022801"/>
    </source>
</evidence>
<dbReference type="OMA" id="DWTHHPF"/>
<dbReference type="RefSeq" id="WP_011242206.1">
    <property type="nucleotide sequence ID" value="NZ_JABXIY010000005.1"/>
</dbReference>
<dbReference type="PROSITE" id="PS00758">
    <property type="entry name" value="ARGE_DAPE_CPG2_1"/>
    <property type="match status" value="1"/>
</dbReference>
<comment type="caution">
    <text evidence="7">The sequence shown here is derived from an EMBL/GenBank/DDBJ whole genome shotgun (WGS) entry which is preliminary data.</text>
</comment>
<evidence type="ECO:0000259" key="6">
    <source>
        <dbReference type="Pfam" id="PF07687"/>
    </source>
</evidence>
<reference evidence="7 8" key="1">
    <citation type="journal article" date="2020" name="Proc. Natl. Acad. Sci. U.S.A.">
        <title>Ecological drivers of bacterial community assembly in synthetic phycospheres.</title>
        <authorList>
            <person name="Fu H."/>
            <person name="Uchimiya M."/>
            <person name="Gore J."/>
            <person name="Moran M.A."/>
        </authorList>
    </citation>
    <scope>NUCLEOTIDE SEQUENCE [LARGE SCALE GENOMIC DNA]</scope>
    <source>
        <strain evidence="7">HF-Din03</strain>
    </source>
</reference>
<evidence type="ECO:0000256" key="1">
    <source>
        <dbReference type="ARBA" id="ARBA00006247"/>
    </source>
</evidence>
<dbReference type="Gene3D" id="3.40.630.10">
    <property type="entry name" value="Zn peptidases"/>
    <property type="match status" value="1"/>
</dbReference>
<sequence>MIKRILAGLGLVILALVAVIAFRTVQYRPGPVEASQPFSVGADIDRAAQVLAEAVRFRTVSTDMSHPDFPAFLAFLEQSFPAVHRTMERTLLEPVTPLYKWQGSNPDLPPVMLAAHYDVVPVTEDTLGEWDHPPFAGVVADGFVWGRGTLDNKGALIAALTAAEKLINDGFTPERTIYFSFGGDEETGGLGAIAVAEHLRAQGVQLAWVLDEGSFVLDKIIPGLDVPVASINLAEKGYLTIQLVAHAEGGHSSMPPRHTAVGQLARAVARLQEAPMPGGLTGVSAEFFDALGRHFSIDKRAIFANRWLFDPVLEGILSGSPSTDAMLRTTTAPTMLEGSPKENVLPTRAVATVNFRLHPRDSIDDVLVHVKAAIDDEGIEIVADRDLASPASPVSDSQGAGFKDVEASIREVFGPIASVPGLTIAATDARHYAKAADAAYRINPFQIEGDDLARFHGIDERLSIANIERGINFYAALIGKQ</sequence>
<keyword evidence="4 7" id="KW-0378">Hydrolase</keyword>
<dbReference type="GO" id="GO:0046872">
    <property type="term" value="F:metal ion binding"/>
    <property type="evidence" value="ECO:0007669"/>
    <property type="project" value="UniProtKB-KW"/>
</dbReference>
<feature type="domain" description="Peptidase M20 dimerisation" evidence="6">
    <location>
        <begin position="234"/>
        <end position="379"/>
    </location>
</feature>
<dbReference type="InterPro" id="IPR002933">
    <property type="entry name" value="Peptidase_M20"/>
</dbReference>
<accession>A0A850LCQ8</accession>
<evidence type="ECO:0000256" key="2">
    <source>
        <dbReference type="ARBA" id="ARBA00022670"/>
    </source>
</evidence>
<dbReference type="Pfam" id="PF01546">
    <property type="entry name" value="Peptidase_M20"/>
    <property type="match status" value="1"/>
</dbReference>
<evidence type="ECO:0000313" key="8">
    <source>
        <dbReference type="Proteomes" id="UP000565723"/>
    </source>
</evidence>
<dbReference type="Gene3D" id="1.10.150.900">
    <property type="match status" value="1"/>
</dbReference>
<dbReference type="AlphaFoldDB" id="A0A850LCQ8"/>
<gene>
    <name evidence="7" type="ORF">HW564_01205</name>
</gene>
<organism evidence="7 8">
    <name type="scientific">Ruegeria pomeroyi</name>
    <dbReference type="NCBI Taxonomy" id="89184"/>
    <lineage>
        <taxon>Bacteria</taxon>
        <taxon>Pseudomonadati</taxon>
        <taxon>Pseudomonadota</taxon>
        <taxon>Alphaproteobacteria</taxon>
        <taxon>Rhodobacterales</taxon>
        <taxon>Roseobacteraceae</taxon>
        <taxon>Ruegeria</taxon>
    </lineage>
</organism>
<keyword evidence="2" id="KW-0645">Protease</keyword>
<comment type="similarity">
    <text evidence="1">Belongs to the peptidase M20A family.</text>
</comment>
<dbReference type="Pfam" id="PF07687">
    <property type="entry name" value="M20_dimer"/>
    <property type="match status" value="1"/>
</dbReference>
<dbReference type="InterPro" id="IPR011650">
    <property type="entry name" value="Peptidase_M20_dimer"/>
</dbReference>
<keyword evidence="3" id="KW-0479">Metal-binding</keyword>
<evidence type="ECO:0000256" key="5">
    <source>
        <dbReference type="ARBA" id="ARBA00022833"/>
    </source>
</evidence>
<name>A0A850LCQ8_9RHOB</name>
<dbReference type="PANTHER" id="PTHR45962">
    <property type="entry name" value="N-FATTY-ACYL-AMINO ACID SYNTHASE/HYDROLASE PM20D1"/>
    <property type="match status" value="1"/>
</dbReference>
<protein>
    <submittedName>
        <fullName evidence="7">M20/M25/M40 family metallo-hydrolase</fullName>
    </submittedName>
</protein>
<dbReference type="GO" id="GO:0008233">
    <property type="term" value="F:peptidase activity"/>
    <property type="evidence" value="ECO:0007669"/>
    <property type="project" value="UniProtKB-KW"/>
</dbReference>
<dbReference type="EMBL" id="JABXIY010000005">
    <property type="protein sequence ID" value="NVK95520.1"/>
    <property type="molecule type" value="Genomic_DNA"/>
</dbReference>
<dbReference type="GO" id="GO:0006508">
    <property type="term" value="P:proteolysis"/>
    <property type="evidence" value="ECO:0007669"/>
    <property type="project" value="UniProtKB-KW"/>
</dbReference>
<dbReference type="SUPFAM" id="SSF53187">
    <property type="entry name" value="Zn-dependent exopeptidases"/>
    <property type="match status" value="1"/>
</dbReference>
<proteinExistence type="inferred from homology"/>
<dbReference type="InterPro" id="IPR001261">
    <property type="entry name" value="ArgE/DapE_CS"/>
</dbReference>
<evidence type="ECO:0000256" key="3">
    <source>
        <dbReference type="ARBA" id="ARBA00022723"/>
    </source>
</evidence>